<evidence type="ECO:0000256" key="4">
    <source>
        <dbReference type="ARBA" id="ARBA00022801"/>
    </source>
</evidence>
<reference evidence="9 10" key="1">
    <citation type="journal article" date="2014" name="Genome Announc.">
        <title>Genome Sequence and Methylome of Soil Bacterium Gemmatirosa kalamazoonensis KBS708T, a Member of the Rarely Cultivated Gemmatimonadetes Phylum.</title>
        <authorList>
            <person name="Debruyn J.M."/>
            <person name="Radosevich M."/>
            <person name="Wommack K.E."/>
            <person name="Polson S.W."/>
            <person name="Hauser L.J."/>
            <person name="Fawaz M.N."/>
            <person name="Korlach J."/>
            <person name="Tsai Y.C."/>
        </authorList>
    </citation>
    <scope>NUCLEOTIDE SEQUENCE [LARGE SCALE GENOMIC DNA]</scope>
    <source>
        <strain evidence="9 10">KBS708</strain>
    </source>
</reference>
<evidence type="ECO:0000256" key="6">
    <source>
        <dbReference type="ARBA" id="ARBA00023049"/>
    </source>
</evidence>
<name>W0REN1_9BACT</name>
<dbReference type="PANTHER" id="PTHR11705:SF143">
    <property type="entry name" value="SLL0236 PROTEIN"/>
    <property type="match status" value="1"/>
</dbReference>
<dbReference type="EMBL" id="CP007128">
    <property type="protein sequence ID" value="AHG89236.1"/>
    <property type="molecule type" value="Genomic_DNA"/>
</dbReference>
<protein>
    <submittedName>
        <fullName evidence="9">Peptidase M14 carboxypeptidase A</fullName>
    </submittedName>
</protein>
<dbReference type="InterPro" id="IPR000834">
    <property type="entry name" value="Peptidase_M14"/>
</dbReference>
<dbReference type="HOGENOM" id="CLU_011471_0_0_0"/>
<dbReference type="PANTHER" id="PTHR11705">
    <property type="entry name" value="PROTEASE FAMILY M14 CARBOXYPEPTIDASE A,B"/>
    <property type="match status" value="1"/>
</dbReference>
<comment type="cofactor">
    <cofactor evidence="1">
        <name>Zn(2+)</name>
        <dbReference type="ChEBI" id="CHEBI:29105"/>
    </cofactor>
</comment>
<dbReference type="GO" id="GO:0005615">
    <property type="term" value="C:extracellular space"/>
    <property type="evidence" value="ECO:0007669"/>
    <property type="project" value="TreeGrafter"/>
</dbReference>
<dbReference type="GO" id="GO:0008270">
    <property type="term" value="F:zinc ion binding"/>
    <property type="evidence" value="ECO:0007669"/>
    <property type="project" value="InterPro"/>
</dbReference>
<dbReference type="KEGG" id="gba:J421_1699"/>
<dbReference type="Proteomes" id="UP000019151">
    <property type="component" value="Chromosome"/>
</dbReference>
<keyword evidence="7" id="KW-0732">Signal</keyword>
<dbReference type="SMART" id="SM00631">
    <property type="entry name" value="Zn_pept"/>
    <property type="match status" value="1"/>
</dbReference>
<dbReference type="Pfam" id="PF00246">
    <property type="entry name" value="Peptidase_M14"/>
    <property type="match status" value="1"/>
</dbReference>
<proteinExistence type="inferred from homology"/>
<dbReference type="CDD" id="cd06240">
    <property type="entry name" value="M14-like"/>
    <property type="match status" value="1"/>
</dbReference>
<dbReference type="GO" id="GO:0004181">
    <property type="term" value="F:metallocarboxypeptidase activity"/>
    <property type="evidence" value="ECO:0007669"/>
    <property type="project" value="InterPro"/>
</dbReference>
<dbReference type="AlphaFoldDB" id="W0REN1"/>
<keyword evidence="9" id="KW-0121">Carboxypeptidase</keyword>
<evidence type="ECO:0000256" key="3">
    <source>
        <dbReference type="ARBA" id="ARBA00022670"/>
    </source>
</evidence>
<evidence type="ECO:0000256" key="2">
    <source>
        <dbReference type="ARBA" id="ARBA00005988"/>
    </source>
</evidence>
<evidence type="ECO:0000313" key="10">
    <source>
        <dbReference type="Proteomes" id="UP000019151"/>
    </source>
</evidence>
<dbReference type="InParanoid" id="W0REN1"/>
<keyword evidence="6" id="KW-0482">Metalloprotease</keyword>
<evidence type="ECO:0000313" key="9">
    <source>
        <dbReference type="EMBL" id="AHG89236.1"/>
    </source>
</evidence>
<organism evidence="9 10">
    <name type="scientific">Gemmatirosa kalamazoonensis</name>
    <dbReference type="NCBI Taxonomy" id="861299"/>
    <lineage>
        <taxon>Bacteria</taxon>
        <taxon>Pseudomonadati</taxon>
        <taxon>Gemmatimonadota</taxon>
        <taxon>Gemmatimonadia</taxon>
        <taxon>Gemmatimonadales</taxon>
        <taxon>Gemmatimonadaceae</taxon>
        <taxon>Gemmatirosa</taxon>
    </lineage>
</organism>
<keyword evidence="3" id="KW-0645">Protease</keyword>
<feature type="signal peptide" evidence="7">
    <location>
        <begin position="1"/>
        <end position="29"/>
    </location>
</feature>
<dbReference type="Gene3D" id="3.40.630.10">
    <property type="entry name" value="Zn peptidases"/>
    <property type="match status" value="1"/>
</dbReference>
<evidence type="ECO:0000259" key="8">
    <source>
        <dbReference type="SMART" id="SM00631"/>
    </source>
</evidence>
<feature type="domain" description="Peptidase M14" evidence="8">
    <location>
        <begin position="54"/>
        <end position="344"/>
    </location>
</feature>
<comment type="similarity">
    <text evidence="2">Belongs to the peptidase M14 family.</text>
</comment>
<evidence type="ECO:0000256" key="7">
    <source>
        <dbReference type="SAM" id="SignalP"/>
    </source>
</evidence>
<keyword evidence="4" id="KW-0378">Hydrolase</keyword>
<feature type="chain" id="PRO_5004794005" evidence="7">
    <location>
        <begin position="30"/>
        <end position="944"/>
    </location>
</feature>
<dbReference type="SUPFAM" id="SSF53187">
    <property type="entry name" value="Zn-dependent exopeptidases"/>
    <property type="match status" value="1"/>
</dbReference>
<dbReference type="RefSeq" id="WP_104022405.1">
    <property type="nucleotide sequence ID" value="NZ_CP007128.1"/>
</dbReference>
<dbReference type="GO" id="GO:0006508">
    <property type="term" value="P:proteolysis"/>
    <property type="evidence" value="ECO:0007669"/>
    <property type="project" value="UniProtKB-KW"/>
</dbReference>
<dbReference type="PATRIC" id="fig|861299.3.peg.1725"/>
<evidence type="ECO:0000256" key="5">
    <source>
        <dbReference type="ARBA" id="ARBA00022833"/>
    </source>
</evidence>
<gene>
    <name evidence="9" type="ORF">J421_1699</name>
</gene>
<keyword evidence="5" id="KW-0862">Zinc</keyword>
<evidence type="ECO:0000256" key="1">
    <source>
        <dbReference type="ARBA" id="ARBA00001947"/>
    </source>
</evidence>
<dbReference type="OrthoDB" id="9758209at2"/>
<accession>W0REN1</accession>
<keyword evidence="10" id="KW-1185">Reference proteome</keyword>
<dbReference type="eggNOG" id="COG2866">
    <property type="taxonomic scope" value="Bacteria"/>
</dbReference>
<sequence>MLQARSCRALGAALLLVAAPLATPLAATAQPSAARHITTPKEAFGFNVGDDYRLATYTQFEKYWRTIAAQSDRAKLVEIGKTEEGRPQLMMIVSSPANLARLDRYKEISRRLALGLARDSSEARALAREGKAVVWIDGGLHATEVLGAHQLIETSYHLLSRTDPETMRFLNDCIILLVHVNPDGMELVSNWYMKDADSTKRGMNIPRLYEKYAGHDDNRDFYMANLKETQNDNKVMYWEWFPQIVYNHHQTGPVGTVMFAPPFRDPFNYNYDPLVVMELDQVGSAMHSRFEAEGKPGVTMRSGSTYSTWWNGGLRTMPYFHNMVGLLTETIGNPTPQTIPFVPEQQLPRADLPYPIAPQAWHFRQSIDYSITANRAVLDLASRQKENFLFNIWRMARNSIERGSRDTWTTTPSELDSVKQIAAANAPPRQGGPVGDALGGGRPVPTELFTKFLRDPAKRDPRGYVIPSDQPDFPTAVRFVNALRYGGVTVLQATAPFTVNGKQYPANSFVVKAAQPFRPHVLDMFEPQDHPNDFAYPGGPPKRPYDNAGYTLAYQMGVQFDRILDGFDVPNAVEVKGLATVPAARVAAAPNASGFLVSHAMNNAFIAVNKALKAGADVYMLRSPLSANGKTYPAGTFWIASANGTPAMLQELARSQGVAFDAAAARPAADAQKLTPKRIALFDQYGGSMPSGWTRYLFEQYDFPFQLVYPKDLDAGNLAAKYDVIVFPSGTVPGVGGGRGGRGGGGFGGESDTTTIPAEFRARLGRVTPERTVPQIRKFLEDGGTVVAVGTSTALGYHLGLPLENALVESMANGTRELPAEKFYIPGSILRAAVDTTRPVSYGIGTGGEVDVFYDNSPAFRLKSDAAAQGVRPLAWFASASPLRSGWAWGQSYLNGAVAAAEAKVGKGTLYLFAPEITFRAQPYGTFKWLFNGIYTPTAPNAAM</sequence>
<dbReference type="STRING" id="861299.J421_1699"/>